<dbReference type="PROSITE" id="PS00518">
    <property type="entry name" value="ZF_RING_1"/>
    <property type="match status" value="1"/>
</dbReference>
<dbReference type="PANTHER" id="PTHR23041:SF78">
    <property type="entry name" value="E3 UBIQUITIN-PROTEIN LIGASE RNF4"/>
    <property type="match status" value="1"/>
</dbReference>
<keyword evidence="8" id="KW-1185">Reference proteome</keyword>
<gene>
    <name evidence="7" type="ORF">PT974_10650</name>
</gene>
<feature type="region of interest" description="Disordered" evidence="5">
    <location>
        <begin position="15"/>
        <end position="48"/>
    </location>
</feature>
<keyword evidence="3" id="KW-0862">Zinc</keyword>
<dbReference type="InterPro" id="IPR017907">
    <property type="entry name" value="Znf_RING_CS"/>
</dbReference>
<feature type="compositionally biased region" description="Polar residues" evidence="5">
    <location>
        <begin position="239"/>
        <end position="275"/>
    </location>
</feature>
<organism evidence="7 8">
    <name type="scientific">Cladobotryum mycophilum</name>
    <dbReference type="NCBI Taxonomy" id="491253"/>
    <lineage>
        <taxon>Eukaryota</taxon>
        <taxon>Fungi</taxon>
        <taxon>Dikarya</taxon>
        <taxon>Ascomycota</taxon>
        <taxon>Pezizomycotina</taxon>
        <taxon>Sordariomycetes</taxon>
        <taxon>Hypocreomycetidae</taxon>
        <taxon>Hypocreales</taxon>
        <taxon>Hypocreaceae</taxon>
        <taxon>Cladobotryum</taxon>
    </lineage>
</organism>
<evidence type="ECO:0000259" key="6">
    <source>
        <dbReference type="PROSITE" id="PS50089"/>
    </source>
</evidence>
<feature type="compositionally biased region" description="Polar residues" evidence="5">
    <location>
        <begin position="218"/>
        <end position="232"/>
    </location>
</feature>
<evidence type="ECO:0000256" key="4">
    <source>
        <dbReference type="PROSITE-ProRule" id="PRU00175"/>
    </source>
</evidence>
<dbReference type="InterPro" id="IPR001841">
    <property type="entry name" value="Znf_RING"/>
</dbReference>
<evidence type="ECO:0000256" key="2">
    <source>
        <dbReference type="ARBA" id="ARBA00022771"/>
    </source>
</evidence>
<protein>
    <submittedName>
        <fullName evidence="7">E3 ubiquitin-protein ligase complex slx8-rfp subunit slx8</fullName>
    </submittedName>
</protein>
<feature type="compositionally biased region" description="Low complexity" evidence="5">
    <location>
        <begin position="326"/>
        <end position="337"/>
    </location>
</feature>
<comment type="caution">
    <text evidence="7">The sequence shown here is derived from an EMBL/GenBank/DDBJ whole genome shotgun (WGS) entry which is preliminary data.</text>
</comment>
<dbReference type="InterPro" id="IPR047134">
    <property type="entry name" value="RNF4"/>
</dbReference>
<evidence type="ECO:0000256" key="5">
    <source>
        <dbReference type="SAM" id="MobiDB-lite"/>
    </source>
</evidence>
<dbReference type="SMART" id="SM00184">
    <property type="entry name" value="RING"/>
    <property type="match status" value="1"/>
</dbReference>
<dbReference type="PANTHER" id="PTHR23041">
    <property type="entry name" value="RING FINGER DOMAIN-CONTAINING"/>
    <property type="match status" value="1"/>
</dbReference>
<evidence type="ECO:0000313" key="8">
    <source>
        <dbReference type="Proteomes" id="UP001338125"/>
    </source>
</evidence>
<dbReference type="InterPro" id="IPR013083">
    <property type="entry name" value="Znf_RING/FYVE/PHD"/>
</dbReference>
<dbReference type="SUPFAM" id="SSF57850">
    <property type="entry name" value="RING/U-box"/>
    <property type="match status" value="1"/>
</dbReference>
<keyword evidence="1" id="KW-0479">Metal-binding</keyword>
<proteinExistence type="predicted"/>
<dbReference type="Gene3D" id="3.30.40.10">
    <property type="entry name" value="Zinc/RING finger domain, C3HC4 (zinc finger)"/>
    <property type="match status" value="1"/>
</dbReference>
<feature type="region of interest" description="Disordered" evidence="5">
    <location>
        <begin position="74"/>
        <end position="128"/>
    </location>
</feature>
<dbReference type="PROSITE" id="PS50089">
    <property type="entry name" value="ZF_RING_2"/>
    <property type="match status" value="1"/>
</dbReference>
<feature type="compositionally biased region" description="Polar residues" evidence="5">
    <location>
        <begin position="338"/>
        <end position="350"/>
    </location>
</feature>
<feature type="compositionally biased region" description="Low complexity" evidence="5">
    <location>
        <begin position="21"/>
        <end position="48"/>
    </location>
</feature>
<dbReference type="Pfam" id="PF13920">
    <property type="entry name" value="zf-C3HC4_3"/>
    <property type="match status" value="1"/>
</dbReference>
<evidence type="ECO:0000313" key="7">
    <source>
        <dbReference type="EMBL" id="KAK5989150.1"/>
    </source>
</evidence>
<evidence type="ECO:0000256" key="3">
    <source>
        <dbReference type="ARBA" id="ARBA00022833"/>
    </source>
</evidence>
<reference evidence="7 8" key="1">
    <citation type="submission" date="2024-01" db="EMBL/GenBank/DDBJ databases">
        <title>Complete genome of Cladobotryum mycophilum ATHUM6906.</title>
        <authorList>
            <person name="Christinaki A.C."/>
            <person name="Myridakis A.I."/>
            <person name="Kouvelis V.N."/>
        </authorList>
    </citation>
    <scope>NUCLEOTIDE SEQUENCE [LARGE SCALE GENOMIC DNA]</scope>
    <source>
        <strain evidence="7 8">ATHUM6906</strain>
    </source>
</reference>
<dbReference type="Proteomes" id="UP001338125">
    <property type="component" value="Unassembled WGS sequence"/>
</dbReference>
<feature type="region of interest" description="Disordered" evidence="5">
    <location>
        <begin position="214"/>
        <end position="350"/>
    </location>
</feature>
<feature type="domain" description="RING-type" evidence="6">
    <location>
        <begin position="411"/>
        <end position="452"/>
    </location>
</feature>
<dbReference type="EMBL" id="JAVFKD010000015">
    <property type="protein sequence ID" value="KAK5989150.1"/>
    <property type="molecule type" value="Genomic_DNA"/>
</dbReference>
<name>A0ABR0SBJ1_9HYPO</name>
<keyword evidence="2 4" id="KW-0863">Zinc-finger</keyword>
<sequence length="492" mass="53344">MASWCPDLGFVVPLTEEQQQQRRQQQQTANADSSSSSSSSLLPLSSLLPSGNDNNRGLAAAFIASFGSILPPLPLQGPSPHGRSSSPRHHSSMSTPIGTTTTASMPRNGPSTPNRPSTPPRRRSFIPPLWSNEGLLHAEPSNLWGDDTVSDNLPLVPSADSVQGSHLFTDDQLMSAIVGGDFSSPSTYPSFVNQSSPRSSGLNLSQASRRQLFPAPQVSMSAPDTAAPSTPSLRRIHSSAYSRNTLATSSRTNTQLTNSSLDTDSQHTSQNTNLPNDILNEDLFSATPDTSFSDTMSMASRRTNRATPAPASQDASTSNKRRRTARSSQLRPSSRQSNAALVNGTGQLNEPSLFYDTDEDLFGDSPTKAETDVYLKAEEYATIDLTEATEVPEELKKPEVDNRIKLSAFQCVICMDDATTLTVTHCGHLYCAQCLHSSLNVDATRGKCPMCRTKIDMKQRGSYTTKTKGFWPLELKLMTATRKGKRKVEDLS</sequence>
<feature type="compositionally biased region" description="Polar residues" evidence="5">
    <location>
        <begin position="287"/>
        <end position="301"/>
    </location>
</feature>
<accession>A0ABR0SBJ1</accession>
<feature type="compositionally biased region" description="Polar residues" evidence="5">
    <location>
        <begin position="93"/>
        <end position="105"/>
    </location>
</feature>
<evidence type="ECO:0000256" key="1">
    <source>
        <dbReference type="ARBA" id="ARBA00022723"/>
    </source>
</evidence>